<feature type="signal peptide" evidence="1">
    <location>
        <begin position="1"/>
        <end position="24"/>
    </location>
</feature>
<dbReference type="KEGG" id="marq:MARGE09_P1228"/>
<sequence>MKISSLGKGPLAIACMGWASVAYAYDNLFETGFYELNEVKPARSDLPKSGVQGAGKANSRRHLFAAYSPQYPLWSDGSQKRRWIYIPGKKKINTRYPDSWVFPKGTKIWKEFSFDEAEGNRKIETRYMEKRKDGSWVMQSFVWNDNQTLATAAPEEGIQGHYEIDEGVYYDIPPAFACLLCHDKAGLDVGPKKTPVLGFSALQLSDNRDPDAIHGEALEPGMITLEGLQSLNRVTRKMPEMPQIPDSEAYPLQRSVLGYLHTNCGSCHNETGLAEISTFSDFHHPAHAQHIQQNGTFKTSMGRPISNWLMPDGSPELIIKPGDSENSALLFRMNATHELHTFNIPLWHHSGGYSRTDLVKMPFIGNNLKDTFAIEKISEYIDSLPQEN</sequence>
<keyword evidence="3" id="KW-1185">Reference proteome</keyword>
<evidence type="ECO:0000256" key="1">
    <source>
        <dbReference type="SAM" id="SignalP"/>
    </source>
</evidence>
<dbReference type="RefSeq" id="WP_236986506.1">
    <property type="nucleotide sequence ID" value="NZ_AP023086.1"/>
</dbReference>
<evidence type="ECO:0000313" key="3">
    <source>
        <dbReference type="Proteomes" id="UP001320119"/>
    </source>
</evidence>
<dbReference type="Proteomes" id="UP001320119">
    <property type="component" value="Chromosome"/>
</dbReference>
<feature type="chain" id="PRO_5042817133" description="Cytochrome c domain-containing protein" evidence="1">
    <location>
        <begin position="25"/>
        <end position="388"/>
    </location>
</feature>
<organism evidence="2 3">
    <name type="scientific">Marinagarivorans cellulosilyticus</name>
    <dbReference type="NCBI Taxonomy" id="2721545"/>
    <lineage>
        <taxon>Bacteria</taxon>
        <taxon>Pseudomonadati</taxon>
        <taxon>Pseudomonadota</taxon>
        <taxon>Gammaproteobacteria</taxon>
        <taxon>Cellvibrionales</taxon>
        <taxon>Cellvibrionaceae</taxon>
        <taxon>Marinagarivorans</taxon>
    </lineage>
</organism>
<evidence type="ECO:0000313" key="2">
    <source>
        <dbReference type="EMBL" id="BCD97028.1"/>
    </source>
</evidence>
<proteinExistence type="predicted"/>
<keyword evidence="1" id="KW-0732">Signal</keyword>
<name>A0AAN1WG79_9GAMM</name>
<reference evidence="2 3" key="1">
    <citation type="journal article" date="2022" name="IScience">
        <title>An ultrasensitive nanofiber-based assay for enzymatic hydrolysis and deep-sea microbial degradation of cellulose.</title>
        <authorList>
            <person name="Tsudome M."/>
            <person name="Tachioka M."/>
            <person name="Miyazaki M."/>
            <person name="Uchimura K."/>
            <person name="Tsuda M."/>
            <person name="Takaki Y."/>
            <person name="Deguchi S."/>
        </authorList>
    </citation>
    <scope>NUCLEOTIDE SEQUENCE [LARGE SCALE GENOMIC DNA]</scope>
    <source>
        <strain evidence="2 3">GE09</strain>
    </source>
</reference>
<dbReference type="EMBL" id="AP023086">
    <property type="protein sequence ID" value="BCD97028.1"/>
    <property type="molecule type" value="Genomic_DNA"/>
</dbReference>
<gene>
    <name evidence="2" type="ORF">MARGE09_P1228</name>
</gene>
<accession>A0AAN1WG79</accession>
<evidence type="ECO:0008006" key="4">
    <source>
        <dbReference type="Google" id="ProtNLM"/>
    </source>
</evidence>
<dbReference type="AlphaFoldDB" id="A0AAN1WG79"/>
<protein>
    <recommendedName>
        <fullName evidence="4">Cytochrome c domain-containing protein</fullName>
    </recommendedName>
</protein>